<dbReference type="AlphaFoldDB" id="I2Q7E0"/>
<dbReference type="NCBIfam" id="TIGR04354">
    <property type="entry name" value="amphi-Trp"/>
    <property type="match status" value="1"/>
</dbReference>
<protein>
    <recommendedName>
        <fullName evidence="2">Amphi-Trp domain-containing protein</fullName>
    </recommendedName>
</protein>
<dbReference type="EMBL" id="JH600068">
    <property type="protein sequence ID" value="EIG55696.1"/>
    <property type="molecule type" value="Genomic_DNA"/>
</dbReference>
<evidence type="ECO:0000313" key="1">
    <source>
        <dbReference type="EMBL" id="EIG55696.1"/>
    </source>
</evidence>
<reference evidence="1" key="1">
    <citation type="submission" date="2011-11" db="EMBL/GenBank/DDBJ databases">
        <title>Improved High-Quality Draft sequence of Desulfovibrio sp. U5L.</title>
        <authorList>
            <consortium name="US DOE Joint Genome Institute"/>
            <person name="Lucas S."/>
            <person name="Han J."/>
            <person name="Lapidus A."/>
            <person name="Cheng J.-F."/>
            <person name="Goodwin L."/>
            <person name="Pitluck S."/>
            <person name="Peters L."/>
            <person name="Ovchinnikova G."/>
            <person name="Held B."/>
            <person name="Detter J.C."/>
            <person name="Han C."/>
            <person name="Tapia R."/>
            <person name="Land M."/>
            <person name="Hauser L."/>
            <person name="Kyrpides N."/>
            <person name="Ivanova N."/>
            <person name="Pagani I."/>
            <person name="Gabster J."/>
            <person name="Walker C."/>
            <person name="Stolyar S."/>
            <person name="Stahl D."/>
            <person name="Arkin A."/>
            <person name="Dehal P."/>
            <person name="Hazen T."/>
            <person name="Woyke T."/>
        </authorList>
    </citation>
    <scope>NUCLEOTIDE SEQUENCE [LARGE SCALE GENOMIC DNA]</scope>
    <source>
        <strain evidence="1">U5L</strain>
    </source>
</reference>
<dbReference type="OrthoDB" id="5459021at2"/>
<dbReference type="HOGENOM" id="CLU_2507309_0_0_7"/>
<dbReference type="STRING" id="596152.DesU5LDRAFT_4103"/>
<gene>
    <name evidence="1" type="ORF">DesU5LDRAFT_4103</name>
</gene>
<accession>I2Q7E0</accession>
<sequence length="85" mass="9276">METRTARMGGVMGVWEAADRLETLARELRAGSLGLSAGRVSMQLTPAVMLDVEIRASQGRDREGLDVRLSWSPCRPEGATVRGEF</sequence>
<dbReference type="InterPro" id="IPR027598">
    <property type="entry name" value="Amphi-Trp_dom"/>
</dbReference>
<dbReference type="eggNOG" id="ENOG503181A">
    <property type="taxonomic scope" value="Bacteria"/>
</dbReference>
<name>I2Q7E0_9BACT</name>
<organism evidence="1">
    <name type="scientific">Desulfovibrio sp. U5L</name>
    <dbReference type="NCBI Taxonomy" id="596152"/>
    <lineage>
        <taxon>Bacteria</taxon>
        <taxon>Pseudomonadati</taxon>
        <taxon>Thermodesulfobacteriota</taxon>
        <taxon>Desulfovibrionia</taxon>
        <taxon>Desulfovibrionales</taxon>
        <taxon>Desulfovibrionaceae</taxon>
        <taxon>Desulfovibrio</taxon>
    </lineage>
</organism>
<evidence type="ECO:0008006" key="2">
    <source>
        <dbReference type="Google" id="ProtNLM"/>
    </source>
</evidence>
<proteinExistence type="predicted"/>